<feature type="compositionally biased region" description="Low complexity" evidence="1">
    <location>
        <begin position="176"/>
        <end position="188"/>
    </location>
</feature>
<protein>
    <submittedName>
        <fullName evidence="2">Uncharacterized protein</fullName>
    </submittedName>
</protein>
<feature type="compositionally biased region" description="Low complexity" evidence="1">
    <location>
        <begin position="63"/>
        <end position="73"/>
    </location>
</feature>
<dbReference type="EMBL" id="LJZO01000016">
    <property type="protein sequence ID" value="ROV97593.1"/>
    <property type="molecule type" value="Genomic_DNA"/>
</dbReference>
<proteinExistence type="predicted"/>
<organism evidence="2 3">
    <name type="scientific">Cytospora chrysosperma</name>
    <name type="common">Cytospora canker fungus</name>
    <name type="synonym">Sphaeria chrysosperma</name>
    <dbReference type="NCBI Taxonomy" id="252740"/>
    <lineage>
        <taxon>Eukaryota</taxon>
        <taxon>Fungi</taxon>
        <taxon>Dikarya</taxon>
        <taxon>Ascomycota</taxon>
        <taxon>Pezizomycotina</taxon>
        <taxon>Sordariomycetes</taxon>
        <taxon>Sordariomycetidae</taxon>
        <taxon>Diaporthales</taxon>
        <taxon>Cytosporaceae</taxon>
        <taxon>Cytospora</taxon>
    </lineage>
</organism>
<reference evidence="2 3" key="1">
    <citation type="submission" date="2015-09" db="EMBL/GenBank/DDBJ databases">
        <title>Host preference determinants of Valsa canker pathogens revealed by comparative genomics.</title>
        <authorList>
            <person name="Yin Z."/>
            <person name="Huang L."/>
        </authorList>
    </citation>
    <scope>NUCLEOTIDE SEQUENCE [LARGE SCALE GENOMIC DNA]</scope>
    <source>
        <strain evidence="2 3">YSFL</strain>
    </source>
</reference>
<evidence type="ECO:0000256" key="1">
    <source>
        <dbReference type="SAM" id="MobiDB-lite"/>
    </source>
</evidence>
<evidence type="ECO:0000313" key="3">
    <source>
        <dbReference type="Proteomes" id="UP000284375"/>
    </source>
</evidence>
<name>A0A423W2R3_CYTCH</name>
<dbReference type="OrthoDB" id="5240634at2759"/>
<feature type="region of interest" description="Disordered" evidence="1">
    <location>
        <begin position="1"/>
        <end position="23"/>
    </location>
</feature>
<feature type="region of interest" description="Disordered" evidence="1">
    <location>
        <begin position="40"/>
        <end position="127"/>
    </location>
</feature>
<feature type="compositionally biased region" description="Polar residues" evidence="1">
    <location>
        <begin position="103"/>
        <end position="112"/>
    </location>
</feature>
<dbReference type="Proteomes" id="UP000284375">
    <property type="component" value="Unassembled WGS sequence"/>
</dbReference>
<feature type="region of interest" description="Disordered" evidence="1">
    <location>
        <begin position="163"/>
        <end position="195"/>
    </location>
</feature>
<accession>A0A423W2R3</accession>
<dbReference type="AlphaFoldDB" id="A0A423W2R3"/>
<gene>
    <name evidence="2" type="ORF">VSDG_04553</name>
</gene>
<evidence type="ECO:0000313" key="2">
    <source>
        <dbReference type="EMBL" id="ROV97593.1"/>
    </source>
</evidence>
<keyword evidence="3" id="KW-1185">Reference proteome</keyword>
<comment type="caution">
    <text evidence="2">The sequence shown here is derived from an EMBL/GenBank/DDBJ whole genome shotgun (WGS) entry which is preliminary data.</text>
</comment>
<sequence length="214" mass="22212">MASRPDTPTGGAGARAAQELLRPRRRRQIEVWLGEAVHWEPSQSCAVGKSSGHAPAGPPGRRPAPLASPAAAHQEASVSGPRLPPCQVCGRHFTGEGEEQAVPTWTASTSSPPGGLRDGDNQPGKTRQVFRGVMSALGIMNSNTRGDGVRDPALSTRMFLVEATSDGGSGGGGGSVSSAASRFSSDGGKQALDERMARLRRAQKLLEKSQPKVG</sequence>